<reference evidence="3" key="1">
    <citation type="submission" date="2023-10" db="EMBL/GenBank/DDBJ databases">
        <authorList>
            <person name="Chen Y."/>
            <person name="Shah S."/>
            <person name="Dougan E. K."/>
            <person name="Thang M."/>
            <person name="Chan C."/>
        </authorList>
    </citation>
    <scope>NUCLEOTIDE SEQUENCE [LARGE SCALE GENOMIC DNA]</scope>
</reference>
<accession>A0ABN9YBP0</accession>
<dbReference type="Pfam" id="PF17784">
    <property type="entry name" value="Sulfotransfer_4"/>
    <property type="match status" value="1"/>
</dbReference>
<organism evidence="3 4">
    <name type="scientific">Prorocentrum cordatum</name>
    <dbReference type="NCBI Taxonomy" id="2364126"/>
    <lineage>
        <taxon>Eukaryota</taxon>
        <taxon>Sar</taxon>
        <taxon>Alveolata</taxon>
        <taxon>Dinophyceae</taxon>
        <taxon>Prorocentrales</taxon>
        <taxon>Prorocentraceae</taxon>
        <taxon>Prorocentrum</taxon>
    </lineage>
</organism>
<dbReference type="EMBL" id="CAUYUJ010022337">
    <property type="protein sequence ID" value="CAK0910168.1"/>
    <property type="molecule type" value="Genomic_DNA"/>
</dbReference>
<name>A0ABN9YBP0_9DINO</name>
<dbReference type="InterPro" id="IPR027417">
    <property type="entry name" value="P-loop_NTPase"/>
</dbReference>
<sequence length="284" mass="32100">MWAFNFLWSLGVVCFGICAGESDGSSTSRSLEALRFVSGFFGLDAAHKRGRHAGQLTLIGAGFSRTGTKSLEAALLRLGHKVYDTRSMLESGHTSRWEDAAHEFRATGSTALLDQMLAEIEAQGYTATLDFPMNLFAPIFANRRPSAKVLMSVRPSEESWVEAWETINRILGIFVLRPWRWLIDMEFNKRILKTLYDFDFEYPVYPEHIWRPVPWFEVVQRFPAFESEAARGRWVQLHKRLQRELESQLPRDASGPSTSAAAGLRCSTSSASATPPWPRSRSHA</sequence>
<keyword evidence="2" id="KW-0732">Signal</keyword>
<proteinExistence type="predicted"/>
<evidence type="ECO:0000256" key="1">
    <source>
        <dbReference type="SAM" id="MobiDB-lite"/>
    </source>
</evidence>
<feature type="signal peptide" evidence="2">
    <location>
        <begin position="1"/>
        <end position="20"/>
    </location>
</feature>
<dbReference type="InterPro" id="IPR040632">
    <property type="entry name" value="Sulfotransfer_4"/>
</dbReference>
<dbReference type="Gene3D" id="3.40.50.300">
    <property type="entry name" value="P-loop containing nucleotide triphosphate hydrolases"/>
    <property type="match status" value="1"/>
</dbReference>
<dbReference type="PANTHER" id="PTHR36978:SF4">
    <property type="entry name" value="P-LOOP CONTAINING NUCLEOSIDE TRIPHOSPHATE HYDROLASE PROTEIN"/>
    <property type="match status" value="1"/>
</dbReference>
<keyword evidence="4" id="KW-1185">Reference proteome</keyword>
<evidence type="ECO:0000313" key="4">
    <source>
        <dbReference type="Proteomes" id="UP001189429"/>
    </source>
</evidence>
<dbReference type="Proteomes" id="UP001189429">
    <property type="component" value="Unassembled WGS sequence"/>
</dbReference>
<feature type="region of interest" description="Disordered" evidence="1">
    <location>
        <begin position="246"/>
        <end position="284"/>
    </location>
</feature>
<evidence type="ECO:0000313" key="3">
    <source>
        <dbReference type="EMBL" id="CAK0910168.1"/>
    </source>
</evidence>
<evidence type="ECO:0000256" key="2">
    <source>
        <dbReference type="SAM" id="SignalP"/>
    </source>
</evidence>
<feature type="chain" id="PRO_5045084681" evidence="2">
    <location>
        <begin position="21"/>
        <end position="284"/>
    </location>
</feature>
<protein>
    <submittedName>
        <fullName evidence="3">Uncharacterized protein</fullName>
    </submittedName>
</protein>
<comment type="caution">
    <text evidence="3">The sequence shown here is derived from an EMBL/GenBank/DDBJ whole genome shotgun (WGS) entry which is preliminary data.</text>
</comment>
<gene>
    <name evidence="3" type="ORF">PCOR1329_LOCUS84406</name>
</gene>
<dbReference type="PANTHER" id="PTHR36978">
    <property type="entry name" value="P-LOOP CONTAINING NUCLEOTIDE TRIPHOSPHATE HYDROLASE"/>
    <property type="match status" value="1"/>
</dbReference>